<dbReference type="Gene3D" id="3.40.190.10">
    <property type="entry name" value="Periplasmic binding protein-like II"/>
    <property type="match status" value="2"/>
</dbReference>
<organism evidence="6 7">
    <name type="scientific">Ramlibacter tataouinensis</name>
    <dbReference type="NCBI Taxonomy" id="94132"/>
    <lineage>
        <taxon>Bacteria</taxon>
        <taxon>Pseudomonadati</taxon>
        <taxon>Pseudomonadota</taxon>
        <taxon>Betaproteobacteria</taxon>
        <taxon>Burkholderiales</taxon>
        <taxon>Comamonadaceae</taxon>
        <taxon>Ramlibacter</taxon>
    </lineage>
</organism>
<dbReference type="SUPFAM" id="SSF53850">
    <property type="entry name" value="Periplasmic binding protein-like II"/>
    <property type="match status" value="1"/>
</dbReference>
<dbReference type="AlphaFoldDB" id="A0A127JYC1"/>
<proteinExistence type="inferred from homology"/>
<dbReference type="InterPro" id="IPR000847">
    <property type="entry name" value="LysR_HTH_N"/>
</dbReference>
<dbReference type="PROSITE" id="PS50931">
    <property type="entry name" value="HTH_LYSR"/>
    <property type="match status" value="1"/>
</dbReference>
<evidence type="ECO:0000256" key="2">
    <source>
        <dbReference type="ARBA" id="ARBA00023015"/>
    </source>
</evidence>
<feature type="domain" description="HTH lysR-type" evidence="5">
    <location>
        <begin position="1"/>
        <end position="58"/>
    </location>
</feature>
<dbReference type="InterPro" id="IPR005119">
    <property type="entry name" value="LysR_subst-bd"/>
</dbReference>
<dbReference type="EMBL" id="CP010951">
    <property type="protein sequence ID" value="AMO24843.1"/>
    <property type="molecule type" value="Genomic_DNA"/>
</dbReference>
<evidence type="ECO:0000256" key="4">
    <source>
        <dbReference type="ARBA" id="ARBA00023163"/>
    </source>
</evidence>
<gene>
    <name evidence="6" type="ORF">UC35_20870</name>
</gene>
<sequence length="295" mass="32711">MEFRHLRCFLVLAKELHFGRAAQRLAMSQPPLSVAIQQLEEAVGTRLFERDSKRVKLTAAGEAFRVQAQALVTRAEEAKVHAREVAAGALGRVRIGFVGSMLFRGLPSWLHRFQAEHARIEIELRELNSQEQIEALMHDQLDVGFLQTDKLPAALQSIPVGSEPFVCCLPEGHPAARKRQVPLALLSEDPFVLFSRQVSPDSYASIIDMCRAAGFYPRVRHEVRHWLSVLAVVSQGMGVSVVPAPLRTTGMAGAVFRPLAGGGRQSDVFCAWMPEMDQPARDRFLKVVSAGVRTR</sequence>
<dbReference type="PRINTS" id="PR00039">
    <property type="entry name" value="HTHLYSR"/>
</dbReference>
<dbReference type="PATRIC" id="fig|94132.3.peg.4256"/>
<keyword evidence="7" id="KW-1185">Reference proteome</keyword>
<evidence type="ECO:0000256" key="3">
    <source>
        <dbReference type="ARBA" id="ARBA00023125"/>
    </source>
</evidence>
<accession>A0A127JYC1</accession>
<evidence type="ECO:0000259" key="5">
    <source>
        <dbReference type="PROSITE" id="PS50931"/>
    </source>
</evidence>
<keyword evidence="2" id="KW-0805">Transcription regulation</keyword>
<protein>
    <submittedName>
        <fullName evidence="6">LysR family transcriptional regulator</fullName>
    </submittedName>
</protein>
<dbReference type="Proteomes" id="UP000070433">
    <property type="component" value="Chromosome"/>
</dbReference>
<dbReference type="GO" id="GO:0032993">
    <property type="term" value="C:protein-DNA complex"/>
    <property type="evidence" value="ECO:0007669"/>
    <property type="project" value="TreeGrafter"/>
</dbReference>
<reference evidence="6 7" key="1">
    <citation type="journal article" date="2014" name="Int. J. Syst. Evol. Microbiol.">
        <title>Ramlibacter solisilvae sp. nov., isolated from forest soil, and emended description of the genus Ramlibacter.</title>
        <authorList>
            <person name="Lee H.J."/>
            <person name="Lee S.H."/>
            <person name="Lee S.S."/>
            <person name="Lee J.S."/>
            <person name="Kim Y."/>
            <person name="Kim S.C."/>
            <person name="Jeon C.O."/>
        </authorList>
    </citation>
    <scope>NUCLEOTIDE SEQUENCE [LARGE SCALE GENOMIC DNA]</scope>
    <source>
        <strain evidence="6 7">5-10</strain>
    </source>
</reference>
<evidence type="ECO:0000313" key="7">
    <source>
        <dbReference type="Proteomes" id="UP000070433"/>
    </source>
</evidence>
<evidence type="ECO:0000313" key="6">
    <source>
        <dbReference type="EMBL" id="AMO24843.1"/>
    </source>
</evidence>
<keyword evidence="4" id="KW-0804">Transcription</keyword>
<dbReference type="GO" id="GO:0003700">
    <property type="term" value="F:DNA-binding transcription factor activity"/>
    <property type="evidence" value="ECO:0007669"/>
    <property type="project" value="InterPro"/>
</dbReference>
<dbReference type="PANTHER" id="PTHR30346:SF0">
    <property type="entry name" value="HCA OPERON TRANSCRIPTIONAL ACTIVATOR HCAR"/>
    <property type="match status" value="1"/>
</dbReference>
<evidence type="ECO:0000256" key="1">
    <source>
        <dbReference type="ARBA" id="ARBA00009437"/>
    </source>
</evidence>
<keyword evidence="3" id="KW-0238">DNA-binding</keyword>
<dbReference type="RefSeq" id="WP_061503124.1">
    <property type="nucleotide sequence ID" value="NZ_CP010951.1"/>
</dbReference>
<dbReference type="FunFam" id="1.10.10.10:FF:000001">
    <property type="entry name" value="LysR family transcriptional regulator"/>
    <property type="match status" value="1"/>
</dbReference>
<dbReference type="InterPro" id="IPR036390">
    <property type="entry name" value="WH_DNA-bd_sf"/>
</dbReference>
<dbReference type="Pfam" id="PF03466">
    <property type="entry name" value="LysR_substrate"/>
    <property type="match status" value="1"/>
</dbReference>
<dbReference type="PANTHER" id="PTHR30346">
    <property type="entry name" value="TRANSCRIPTIONAL DUAL REGULATOR HCAR-RELATED"/>
    <property type="match status" value="1"/>
</dbReference>
<dbReference type="SUPFAM" id="SSF46785">
    <property type="entry name" value="Winged helix' DNA-binding domain"/>
    <property type="match status" value="1"/>
</dbReference>
<comment type="similarity">
    <text evidence="1">Belongs to the LysR transcriptional regulatory family.</text>
</comment>
<dbReference type="Pfam" id="PF00126">
    <property type="entry name" value="HTH_1"/>
    <property type="match status" value="1"/>
</dbReference>
<dbReference type="InterPro" id="IPR036388">
    <property type="entry name" value="WH-like_DNA-bd_sf"/>
</dbReference>
<dbReference type="OrthoDB" id="5292387at2"/>
<dbReference type="GO" id="GO:0003677">
    <property type="term" value="F:DNA binding"/>
    <property type="evidence" value="ECO:0007669"/>
    <property type="project" value="UniProtKB-KW"/>
</dbReference>
<name>A0A127JYC1_9BURK</name>
<dbReference type="Gene3D" id="1.10.10.10">
    <property type="entry name" value="Winged helix-like DNA-binding domain superfamily/Winged helix DNA-binding domain"/>
    <property type="match status" value="1"/>
</dbReference>